<protein>
    <submittedName>
        <fullName evidence="2">GNAT family N-acetyltransferase</fullName>
    </submittedName>
</protein>
<sequence length="180" mass="20193">MFTQEVKEGLALALVQPSFAKQYLKIVSQERDYLGQWLVWPAHADSEAFFLTFIQNALQGYAAGKSLTCAMIVEGQVAGNISFNTINTELKKVEIGYWLSKQYQGQGIVSQSVEKMIEIAFEQLAMEKVQISAAVENRPSRRVCERLGFELEGVITRAENLNGRTVDHAVYGLSRAKWRG</sequence>
<dbReference type="Pfam" id="PF13302">
    <property type="entry name" value="Acetyltransf_3"/>
    <property type="match status" value="1"/>
</dbReference>
<evidence type="ECO:0000313" key="2">
    <source>
        <dbReference type="EMBL" id="UTV26451.1"/>
    </source>
</evidence>
<dbReference type="RefSeq" id="WP_255387662.1">
    <property type="nucleotide sequence ID" value="NZ_CP101508.1"/>
</dbReference>
<dbReference type="InterPro" id="IPR000182">
    <property type="entry name" value="GNAT_dom"/>
</dbReference>
<keyword evidence="3" id="KW-1185">Reference proteome</keyword>
<organism evidence="2 3">
    <name type="scientific">Photobacterium atrarenae</name>
    <dbReference type="NCBI Taxonomy" id="865757"/>
    <lineage>
        <taxon>Bacteria</taxon>
        <taxon>Pseudomonadati</taxon>
        <taxon>Pseudomonadota</taxon>
        <taxon>Gammaproteobacteria</taxon>
        <taxon>Vibrionales</taxon>
        <taxon>Vibrionaceae</taxon>
        <taxon>Photobacterium</taxon>
    </lineage>
</organism>
<dbReference type="PROSITE" id="PS51186">
    <property type="entry name" value="GNAT"/>
    <property type="match status" value="1"/>
</dbReference>
<dbReference type="Proteomes" id="UP001057998">
    <property type="component" value="Chromosome 1"/>
</dbReference>
<evidence type="ECO:0000313" key="3">
    <source>
        <dbReference type="Proteomes" id="UP001057998"/>
    </source>
</evidence>
<name>A0ABY5GB93_9GAMM</name>
<reference evidence="2" key="1">
    <citation type="submission" date="2022-07" db="EMBL/GenBank/DDBJ databases">
        <title>Genome sequencing of Photobacterium atrarenae GJH2-4.</title>
        <authorList>
            <person name="Park S.-J."/>
        </authorList>
    </citation>
    <scope>NUCLEOTIDE SEQUENCE</scope>
    <source>
        <strain evidence="2">GJH2-4</strain>
    </source>
</reference>
<dbReference type="InterPro" id="IPR051908">
    <property type="entry name" value="Ribosomal_N-acetyltransferase"/>
</dbReference>
<gene>
    <name evidence="2" type="ORF">NNL38_08655</name>
</gene>
<feature type="domain" description="N-acetyltransferase" evidence="1">
    <location>
        <begin position="24"/>
        <end position="167"/>
    </location>
</feature>
<dbReference type="PANTHER" id="PTHR43441">
    <property type="entry name" value="RIBOSOMAL-PROTEIN-SERINE ACETYLTRANSFERASE"/>
    <property type="match status" value="1"/>
</dbReference>
<dbReference type="InterPro" id="IPR016181">
    <property type="entry name" value="Acyl_CoA_acyltransferase"/>
</dbReference>
<accession>A0ABY5GB93</accession>
<proteinExistence type="predicted"/>
<dbReference type="Gene3D" id="3.40.630.30">
    <property type="match status" value="1"/>
</dbReference>
<dbReference type="PANTHER" id="PTHR43441:SF11">
    <property type="entry name" value="RIBOSOMAL-PROTEIN-SERINE ACETYLTRANSFERASE"/>
    <property type="match status" value="1"/>
</dbReference>
<evidence type="ECO:0000259" key="1">
    <source>
        <dbReference type="PROSITE" id="PS51186"/>
    </source>
</evidence>
<dbReference type="EMBL" id="CP101508">
    <property type="protein sequence ID" value="UTV26451.1"/>
    <property type="molecule type" value="Genomic_DNA"/>
</dbReference>
<dbReference type="SUPFAM" id="SSF55729">
    <property type="entry name" value="Acyl-CoA N-acyltransferases (Nat)"/>
    <property type="match status" value="1"/>
</dbReference>